<feature type="domain" description="Alpha-D-phosphohexomutase alpha/beta/alpha" evidence="2">
    <location>
        <begin position="6"/>
        <end position="51"/>
    </location>
</feature>
<dbReference type="AlphaFoldDB" id="A0AAV8XQI1"/>
<dbReference type="SUPFAM" id="SSF53738">
    <property type="entry name" value="Phosphoglucomutase, first 3 domains"/>
    <property type="match status" value="1"/>
</dbReference>
<dbReference type="GO" id="GO:0006048">
    <property type="term" value="P:UDP-N-acetylglucosamine biosynthetic process"/>
    <property type="evidence" value="ECO:0007669"/>
    <property type="project" value="TreeGrafter"/>
</dbReference>
<dbReference type="InterPro" id="IPR005844">
    <property type="entry name" value="A-D-PHexomutase_a/b/a-I"/>
</dbReference>
<evidence type="ECO:0000313" key="5">
    <source>
        <dbReference type="EMBL" id="KAJ8941080.1"/>
    </source>
</evidence>
<sequence length="317" mass="35146">MNDRVEILVGKDTRPSSPHLAKSVMDGVLALSGKPVDYGIVTTPQLHYFVVCKNTNRKYGQPTEDGYYKKLTTAFKKIRGDNFINGNYTNRLIYDGANGVGAKKIKYLKEALDATLVIDMYNDEIIGSGKLNYLVSVQLVQQTIDKARPYLLYKNQCTQIPGLGRVGGSTSLHYCGADFVKSQQTFPKGLPVEINAKCCSVDGDADRIVYYYIDENNKFHLMDGDRIATLVTGYLQEVLQQTGIQLNLGLVQTAYANGASTEYITQILLMKYRSRIGTFGIETNSHFSPPNTEALFCTYISPTMLASSGGHRIGRNQ</sequence>
<comment type="caution">
    <text evidence="5">The sequence shown here is derived from an EMBL/GenBank/DDBJ whole genome shotgun (WGS) entry which is preliminary data.</text>
</comment>
<evidence type="ECO:0000259" key="3">
    <source>
        <dbReference type="Pfam" id="PF21404"/>
    </source>
</evidence>
<keyword evidence="6" id="KW-1185">Reference proteome</keyword>
<dbReference type="InterPro" id="IPR049023">
    <property type="entry name" value="AMG1_II"/>
</dbReference>
<dbReference type="Pfam" id="PF02878">
    <property type="entry name" value="PGM_PMM_I"/>
    <property type="match status" value="1"/>
</dbReference>
<dbReference type="GO" id="GO:0005975">
    <property type="term" value="P:carbohydrate metabolic process"/>
    <property type="evidence" value="ECO:0007669"/>
    <property type="project" value="InterPro"/>
</dbReference>
<dbReference type="InterPro" id="IPR049022">
    <property type="entry name" value="AMG1_III"/>
</dbReference>
<feature type="domain" description="Phosphoacetylglucosamine mutase AMG1" evidence="3">
    <location>
        <begin position="223"/>
        <end position="270"/>
    </location>
</feature>
<dbReference type="Proteomes" id="UP001162162">
    <property type="component" value="Unassembled WGS sequence"/>
</dbReference>
<proteinExistence type="inferred from homology"/>
<dbReference type="GO" id="GO:0004610">
    <property type="term" value="F:phosphoacetylglucosamine mutase activity"/>
    <property type="evidence" value="ECO:0007669"/>
    <property type="project" value="TreeGrafter"/>
</dbReference>
<dbReference type="EMBL" id="JAPWTK010000389">
    <property type="protein sequence ID" value="KAJ8941080.1"/>
    <property type="molecule type" value="Genomic_DNA"/>
</dbReference>
<feature type="domain" description="Phosphoacetylglucosamine mutase AMG1" evidence="4">
    <location>
        <begin position="174"/>
        <end position="209"/>
    </location>
</feature>
<dbReference type="InterPro" id="IPR016055">
    <property type="entry name" value="A-D-PHexomutase_a/b/a-I/II/III"/>
</dbReference>
<name>A0AAV8XQI1_9CUCU</name>
<dbReference type="PANTHER" id="PTHR45955:SF1">
    <property type="entry name" value="PHOSPHOACETYLGLUCOSAMINE MUTASE"/>
    <property type="match status" value="1"/>
</dbReference>
<evidence type="ECO:0000259" key="4">
    <source>
        <dbReference type="Pfam" id="PF21405"/>
    </source>
</evidence>
<protein>
    <recommendedName>
        <fullName evidence="7">Phosphoglucomutase</fullName>
    </recommendedName>
</protein>
<dbReference type="PANTHER" id="PTHR45955">
    <property type="entry name" value="PHOSPHOACETYLGLUCOSAMINE MUTASE"/>
    <property type="match status" value="1"/>
</dbReference>
<evidence type="ECO:0000259" key="2">
    <source>
        <dbReference type="Pfam" id="PF02878"/>
    </source>
</evidence>
<evidence type="ECO:0000313" key="6">
    <source>
        <dbReference type="Proteomes" id="UP001162162"/>
    </source>
</evidence>
<dbReference type="Gene3D" id="3.40.120.10">
    <property type="entry name" value="Alpha-D-Glucose-1,6-Bisphosphate, subunit A, domain 3"/>
    <property type="match status" value="2"/>
</dbReference>
<evidence type="ECO:0008006" key="7">
    <source>
        <dbReference type="Google" id="ProtNLM"/>
    </source>
</evidence>
<reference evidence="5" key="1">
    <citation type="journal article" date="2023" name="Insect Mol. Biol.">
        <title>Genome sequencing provides insights into the evolution of gene families encoding plant cell wall-degrading enzymes in longhorned beetles.</title>
        <authorList>
            <person name="Shin N.R."/>
            <person name="Okamura Y."/>
            <person name="Kirsch R."/>
            <person name="Pauchet Y."/>
        </authorList>
    </citation>
    <scope>NUCLEOTIDE SEQUENCE</scope>
    <source>
        <strain evidence="5">AMC_N1</strain>
    </source>
</reference>
<dbReference type="Pfam" id="PF21405">
    <property type="entry name" value="AMG1_II"/>
    <property type="match status" value="1"/>
</dbReference>
<accession>A0AAV8XQI1</accession>
<dbReference type="Pfam" id="PF21404">
    <property type="entry name" value="AMG1_III"/>
    <property type="match status" value="1"/>
</dbReference>
<organism evidence="5 6">
    <name type="scientific">Aromia moschata</name>
    <dbReference type="NCBI Taxonomy" id="1265417"/>
    <lineage>
        <taxon>Eukaryota</taxon>
        <taxon>Metazoa</taxon>
        <taxon>Ecdysozoa</taxon>
        <taxon>Arthropoda</taxon>
        <taxon>Hexapoda</taxon>
        <taxon>Insecta</taxon>
        <taxon>Pterygota</taxon>
        <taxon>Neoptera</taxon>
        <taxon>Endopterygota</taxon>
        <taxon>Coleoptera</taxon>
        <taxon>Polyphaga</taxon>
        <taxon>Cucujiformia</taxon>
        <taxon>Chrysomeloidea</taxon>
        <taxon>Cerambycidae</taxon>
        <taxon>Cerambycinae</taxon>
        <taxon>Callichromatini</taxon>
        <taxon>Aromia</taxon>
    </lineage>
</organism>
<gene>
    <name evidence="5" type="ORF">NQ318_003261</name>
</gene>
<comment type="similarity">
    <text evidence="1">Belongs to the phosphohexose mutase family.</text>
</comment>
<evidence type="ECO:0000256" key="1">
    <source>
        <dbReference type="ARBA" id="ARBA00010231"/>
    </source>
</evidence>